<dbReference type="RefSeq" id="WP_182532180.1">
    <property type="nucleotide sequence ID" value="NZ_JACGXL010000006.1"/>
</dbReference>
<dbReference type="EMBL" id="JACGXL010000006">
    <property type="protein sequence ID" value="MBA8889126.1"/>
    <property type="molecule type" value="Genomic_DNA"/>
</dbReference>
<evidence type="ECO:0000313" key="2">
    <source>
        <dbReference type="EMBL" id="MBA8889126.1"/>
    </source>
</evidence>
<comment type="caution">
    <text evidence="2">The sequence shown here is derived from an EMBL/GenBank/DDBJ whole genome shotgun (WGS) entry which is preliminary data.</text>
</comment>
<reference evidence="2 3" key="1">
    <citation type="submission" date="2020-07" db="EMBL/GenBank/DDBJ databases">
        <title>Genomic Encyclopedia of Type Strains, Phase IV (KMG-V): Genome sequencing to study the core and pangenomes of soil and plant-associated prokaryotes.</title>
        <authorList>
            <person name="Whitman W."/>
        </authorList>
    </citation>
    <scope>NUCLEOTIDE SEQUENCE [LARGE SCALE GENOMIC DNA]</scope>
    <source>
        <strain evidence="2 3">RH2WT43</strain>
    </source>
</reference>
<keyword evidence="3" id="KW-1185">Reference proteome</keyword>
<protein>
    <submittedName>
        <fullName evidence="2">Uncharacterized protein</fullName>
    </submittedName>
</protein>
<name>A0A839F3F4_9GAMM</name>
<feature type="compositionally biased region" description="Basic residues" evidence="1">
    <location>
        <begin position="369"/>
        <end position="379"/>
    </location>
</feature>
<accession>A0A839F3F4</accession>
<feature type="region of interest" description="Disordered" evidence="1">
    <location>
        <begin position="353"/>
        <end position="379"/>
    </location>
</feature>
<proteinExistence type="predicted"/>
<feature type="region of interest" description="Disordered" evidence="1">
    <location>
        <begin position="121"/>
        <end position="141"/>
    </location>
</feature>
<dbReference type="Proteomes" id="UP000550401">
    <property type="component" value="Unassembled WGS sequence"/>
</dbReference>
<gene>
    <name evidence="2" type="ORF">FHW12_003369</name>
</gene>
<evidence type="ECO:0000313" key="3">
    <source>
        <dbReference type="Proteomes" id="UP000550401"/>
    </source>
</evidence>
<dbReference type="AlphaFoldDB" id="A0A839F3F4"/>
<sequence length="379" mass="41984">MSNSRTIAVVGVSEQEVAHLRLLLRKCAEEIGQTWRWGDEDTADLVVVDIDSFGGQMARTRAQGAGVRCAVFSDRTVDGADLVLRRPLTRANVIDVLKQAATPVVARADIGAHTEDFYTRDLGERPHADVPANEPEMREAPVTGLDEALQPQPLELREMVGRDAPAPRAAPAEPARKYATRESMLADTAPRELREYLESRLLTMPARFALAGAPPLVLDPKNKVAHAPAALGALEPYCRAKWRLCDWQPLTGAELAEVRAEQQSHAYSRLVWLQVLLQSDGHLAKHLDPGGTYKIKHWIEIDKDLGRYFRIASAMLQPARLHEIAATAAAPMAEVFNLVNAYDAIGNIEWQPRARRQEPATPAPSLMGRIKKPWGRSYR</sequence>
<evidence type="ECO:0000256" key="1">
    <source>
        <dbReference type="SAM" id="MobiDB-lite"/>
    </source>
</evidence>
<organism evidence="2 3">
    <name type="scientific">Dokdonella fugitiva</name>
    <dbReference type="NCBI Taxonomy" id="328517"/>
    <lineage>
        <taxon>Bacteria</taxon>
        <taxon>Pseudomonadati</taxon>
        <taxon>Pseudomonadota</taxon>
        <taxon>Gammaproteobacteria</taxon>
        <taxon>Lysobacterales</taxon>
        <taxon>Rhodanobacteraceae</taxon>
        <taxon>Dokdonella</taxon>
    </lineage>
</organism>